<dbReference type="EMBL" id="CAICTM010000810">
    <property type="protein sequence ID" value="CAB9516856.1"/>
    <property type="molecule type" value="Genomic_DNA"/>
</dbReference>
<proteinExistence type="predicted"/>
<sequence length="883" mass="99782">MNSSTSFSTAFEDELFFGVPLSTDRRSTTATTFFQFEALIAAISILFFRTTWNIKSEPVALRWFFALILAVLAFSQKSYELVSAVELFSYAVPWILVVDQSAVPLWLSSRLPETTWRLLLIAVSGMVSCVLCHAVASGDCLWAVQLVTPTSVITALYALIPIEEFRAAYEILEQFQPPAVLRQQVHHLLFVTFHIQFGIGHLGIEFLTKEQQRRNELVRMDQTHNNNNSDNNNTEDNDKQKKDKLEKAHKFQRGAAPFIFFTAVPYMIQIIFYGNINKFAFSCLQHDLHRAIRLHRLFAADNHMLTMTQNSPTSPEAYAASMDTVVSTTYDMFNRKLFSLPKVILLPAVISKTPQMMAQIFPIIFLTDYIKGHMINYMTTRVETLQKEIQQLSAVRSKLEAFDLKNAELLLRSGSQQTRHFTHQRWSVLSVQIQAKTVVSDLIQRTKGFFAWIQRNFVFSVLVDCALANLIAIGKIGAAEIFVFSRAIEDAVDMVLMKSRSEAELARMRTEIDKLQELATLWNNPTNKQNNWLHCKLPVTEAERGYIILRHVHYSRGTAMVHAEHVEIEPGIYALTGANGSGKSTLFRVLMSCDTNDKPIDCPPSIVFSSPTVAIVEKDDIIEDTICEATPVATAEEAVDDEEPPVCQNSNDDDTTTSSSECQVIDNEEDHQPVPKLSITMPSSHIVEISQTFYWPLYTRPIDWIYQELVAETRSAEELERRLRKTAELLQSMSFFQSQQPVAVTTAEGGDDEAAAAAEEEDDGIETVMQQLQEEKEDWFGDLSGGQKSKVELVRKVFLEERCPDVVLIDETFAPLDPTSKLLVMSKLKEFCKGSIVIVIYHADIGHGQETEGGKTVECVPSSDFFDHNIHLENQVIQLRPVC</sequence>
<dbReference type="CDD" id="cd00267">
    <property type="entry name" value="ABC_ATPase"/>
    <property type="match status" value="1"/>
</dbReference>
<keyword evidence="4" id="KW-1185">Reference proteome</keyword>
<feature type="compositionally biased region" description="Low complexity" evidence="1">
    <location>
        <begin position="225"/>
        <end position="234"/>
    </location>
</feature>
<evidence type="ECO:0000256" key="1">
    <source>
        <dbReference type="SAM" id="MobiDB-lite"/>
    </source>
</evidence>
<organism evidence="3 4">
    <name type="scientific">Seminavis robusta</name>
    <dbReference type="NCBI Taxonomy" id="568900"/>
    <lineage>
        <taxon>Eukaryota</taxon>
        <taxon>Sar</taxon>
        <taxon>Stramenopiles</taxon>
        <taxon>Ochrophyta</taxon>
        <taxon>Bacillariophyta</taxon>
        <taxon>Bacillariophyceae</taxon>
        <taxon>Bacillariophycidae</taxon>
        <taxon>Naviculales</taxon>
        <taxon>Naviculaceae</taxon>
        <taxon>Seminavis</taxon>
    </lineage>
</organism>
<dbReference type="Gene3D" id="3.40.50.300">
    <property type="entry name" value="P-loop containing nucleotide triphosphate hydrolases"/>
    <property type="match status" value="2"/>
</dbReference>
<feature type="region of interest" description="Disordered" evidence="1">
    <location>
        <begin position="635"/>
        <end position="661"/>
    </location>
</feature>
<dbReference type="InterPro" id="IPR027417">
    <property type="entry name" value="P-loop_NTPase"/>
</dbReference>
<keyword evidence="2" id="KW-0812">Transmembrane</keyword>
<dbReference type="OrthoDB" id="420849at2759"/>
<evidence type="ECO:0000313" key="3">
    <source>
        <dbReference type="EMBL" id="CAB9516856.1"/>
    </source>
</evidence>
<dbReference type="PANTHER" id="PTHR24220">
    <property type="entry name" value="IMPORT ATP-BINDING PROTEIN"/>
    <property type="match status" value="1"/>
</dbReference>
<feature type="transmembrane region" description="Helical" evidence="2">
    <location>
        <begin position="254"/>
        <end position="274"/>
    </location>
</feature>
<dbReference type="GO" id="GO:0022857">
    <property type="term" value="F:transmembrane transporter activity"/>
    <property type="evidence" value="ECO:0007669"/>
    <property type="project" value="TreeGrafter"/>
</dbReference>
<protein>
    <recommendedName>
        <fullName evidence="5">ABC transporter domain-containing protein</fullName>
    </recommendedName>
</protein>
<feature type="compositionally biased region" description="Basic and acidic residues" evidence="1">
    <location>
        <begin position="236"/>
        <end position="246"/>
    </location>
</feature>
<feature type="transmembrane region" description="Helical" evidence="2">
    <location>
        <begin position="118"/>
        <end position="136"/>
    </location>
</feature>
<gene>
    <name evidence="3" type="ORF">SEMRO_811_G205920.1</name>
</gene>
<keyword evidence="2" id="KW-1133">Transmembrane helix</keyword>
<evidence type="ECO:0008006" key="5">
    <source>
        <dbReference type="Google" id="ProtNLM"/>
    </source>
</evidence>
<dbReference type="AlphaFoldDB" id="A0A9N8ECQ8"/>
<reference evidence="3" key="1">
    <citation type="submission" date="2020-06" db="EMBL/GenBank/DDBJ databases">
        <authorList>
            <consortium name="Plant Systems Biology data submission"/>
        </authorList>
    </citation>
    <scope>NUCLEOTIDE SEQUENCE</scope>
    <source>
        <strain evidence="3">D6</strain>
    </source>
</reference>
<comment type="caution">
    <text evidence="3">The sequence shown here is derived from an EMBL/GenBank/DDBJ whole genome shotgun (WGS) entry which is preliminary data.</text>
</comment>
<dbReference type="GO" id="GO:0005886">
    <property type="term" value="C:plasma membrane"/>
    <property type="evidence" value="ECO:0007669"/>
    <property type="project" value="TreeGrafter"/>
</dbReference>
<accession>A0A9N8ECQ8</accession>
<feature type="transmembrane region" description="Helical" evidence="2">
    <location>
        <begin position="142"/>
        <end position="160"/>
    </location>
</feature>
<dbReference type="InterPro" id="IPR015854">
    <property type="entry name" value="ABC_transpr_LolD-like"/>
</dbReference>
<name>A0A9N8ECQ8_9STRA</name>
<feature type="transmembrane region" description="Helical" evidence="2">
    <location>
        <begin position="87"/>
        <end position="106"/>
    </location>
</feature>
<evidence type="ECO:0000313" key="4">
    <source>
        <dbReference type="Proteomes" id="UP001153069"/>
    </source>
</evidence>
<keyword evidence="2" id="KW-0472">Membrane</keyword>
<dbReference type="SUPFAM" id="SSF52540">
    <property type="entry name" value="P-loop containing nucleoside triphosphate hydrolases"/>
    <property type="match status" value="1"/>
</dbReference>
<feature type="transmembrane region" description="Helical" evidence="2">
    <location>
        <begin position="59"/>
        <end position="75"/>
    </location>
</feature>
<feature type="region of interest" description="Disordered" evidence="1">
    <location>
        <begin position="220"/>
        <end position="246"/>
    </location>
</feature>
<feature type="transmembrane region" description="Helical" evidence="2">
    <location>
        <begin position="33"/>
        <end position="52"/>
    </location>
</feature>
<dbReference type="Proteomes" id="UP001153069">
    <property type="component" value="Unassembled WGS sequence"/>
</dbReference>
<evidence type="ECO:0000256" key="2">
    <source>
        <dbReference type="SAM" id="Phobius"/>
    </source>
</evidence>